<dbReference type="PANTHER" id="PTHR47534">
    <property type="entry name" value="YALI0E05731P"/>
    <property type="match status" value="1"/>
</dbReference>
<dbReference type="InterPro" id="IPR002347">
    <property type="entry name" value="SDR_fam"/>
</dbReference>
<accession>A0A0W0F6R0</accession>
<dbReference type="Gene3D" id="3.40.50.720">
    <property type="entry name" value="NAD(P)-binding Rossmann-like Domain"/>
    <property type="match status" value="1"/>
</dbReference>
<keyword evidence="1" id="KW-0560">Oxidoreductase</keyword>
<dbReference type="eggNOG" id="KOG1208">
    <property type="taxonomic scope" value="Eukaryota"/>
</dbReference>
<sequence>MPSLADTRTFNASFDLSYVPVAVFVGGTAGIGASMARALSLYTHGSIHIIIAGRNESAGRDVLGSLTNPTKGGVLREFVFCDYSLLKSVHGACEAITSLLTNHFSGSQNNEPPRINFLTFSANYASLANKRNDTAEGLDLQLMIRYYHRFQMTCELLPLLHNAGTAARVISILGAGGSCKVPHDDYGFRESLVGSGKQGPSVTTVYTDVGFEEISARNPSIGITHIHPGFVRTSMVNGILDNFKRWYLLPLYPLLSLVVWSLTKTPEDSAEYMIYALLNGKEGFFRRNAMGEDLGKVDHGVDKNKFYEHSVEVVRVNGA</sequence>
<gene>
    <name evidence="2" type="ORF">WG66_15429</name>
</gene>
<dbReference type="InterPro" id="IPR036291">
    <property type="entry name" value="NAD(P)-bd_dom_sf"/>
</dbReference>
<name>A0A0W0F6R0_MONRR</name>
<dbReference type="Proteomes" id="UP000054988">
    <property type="component" value="Unassembled WGS sequence"/>
</dbReference>
<dbReference type="AlphaFoldDB" id="A0A0W0F6R0"/>
<organism evidence="2 3">
    <name type="scientific">Moniliophthora roreri</name>
    <name type="common">Frosty pod rot fungus</name>
    <name type="synonym">Monilia roreri</name>
    <dbReference type="NCBI Taxonomy" id="221103"/>
    <lineage>
        <taxon>Eukaryota</taxon>
        <taxon>Fungi</taxon>
        <taxon>Dikarya</taxon>
        <taxon>Basidiomycota</taxon>
        <taxon>Agaricomycotina</taxon>
        <taxon>Agaricomycetes</taxon>
        <taxon>Agaricomycetidae</taxon>
        <taxon>Agaricales</taxon>
        <taxon>Marasmiineae</taxon>
        <taxon>Marasmiaceae</taxon>
        <taxon>Moniliophthora</taxon>
    </lineage>
</organism>
<protein>
    <recommendedName>
        <fullName evidence="4">NAD(P)-binding protein</fullName>
    </recommendedName>
</protein>
<dbReference type="GO" id="GO:0016491">
    <property type="term" value="F:oxidoreductase activity"/>
    <property type="evidence" value="ECO:0007669"/>
    <property type="project" value="UniProtKB-KW"/>
</dbReference>
<evidence type="ECO:0008006" key="4">
    <source>
        <dbReference type="Google" id="ProtNLM"/>
    </source>
</evidence>
<dbReference type="InterPro" id="IPR052228">
    <property type="entry name" value="Sec_Metab_Biosynth_Oxidored"/>
</dbReference>
<dbReference type="PANTHER" id="PTHR47534:SF3">
    <property type="entry name" value="ALCOHOL DEHYDROGENASE-LIKE C-TERMINAL DOMAIN-CONTAINING PROTEIN"/>
    <property type="match status" value="1"/>
</dbReference>
<evidence type="ECO:0000313" key="2">
    <source>
        <dbReference type="EMBL" id="KTB32000.1"/>
    </source>
</evidence>
<reference evidence="2 3" key="1">
    <citation type="submission" date="2015-12" db="EMBL/GenBank/DDBJ databases">
        <title>Draft genome sequence of Moniliophthora roreri, the causal agent of frosty pod rot of cacao.</title>
        <authorList>
            <person name="Aime M.C."/>
            <person name="Diaz-Valderrama J.R."/>
            <person name="Kijpornyongpan T."/>
            <person name="Phillips-Mora W."/>
        </authorList>
    </citation>
    <scope>NUCLEOTIDE SEQUENCE [LARGE SCALE GENOMIC DNA]</scope>
    <source>
        <strain evidence="2 3">MCA 2952</strain>
    </source>
</reference>
<evidence type="ECO:0000256" key="1">
    <source>
        <dbReference type="ARBA" id="ARBA00023002"/>
    </source>
</evidence>
<dbReference type="PRINTS" id="PR00081">
    <property type="entry name" value="GDHRDH"/>
</dbReference>
<dbReference type="EMBL" id="LATX01002272">
    <property type="protein sequence ID" value="KTB32000.1"/>
    <property type="molecule type" value="Genomic_DNA"/>
</dbReference>
<dbReference type="SUPFAM" id="SSF51735">
    <property type="entry name" value="NAD(P)-binding Rossmann-fold domains"/>
    <property type="match status" value="1"/>
</dbReference>
<proteinExistence type="predicted"/>
<evidence type="ECO:0000313" key="3">
    <source>
        <dbReference type="Proteomes" id="UP000054988"/>
    </source>
</evidence>
<comment type="caution">
    <text evidence="2">The sequence shown here is derived from an EMBL/GenBank/DDBJ whole genome shotgun (WGS) entry which is preliminary data.</text>
</comment>